<comment type="caution">
    <text evidence="1">The sequence shown here is derived from an EMBL/GenBank/DDBJ whole genome shotgun (WGS) entry which is preliminary data.</text>
</comment>
<dbReference type="AlphaFoldDB" id="A0A4Y7RMA3"/>
<keyword evidence="2" id="KW-1185">Reference proteome</keyword>
<dbReference type="Proteomes" id="UP000297597">
    <property type="component" value="Unassembled WGS sequence"/>
</dbReference>
<reference evidence="1 2" key="1">
    <citation type="journal article" date="2018" name="Environ. Microbiol.">
        <title>Novel energy conservation strategies and behaviour of Pelotomaculum schinkii driving syntrophic propionate catabolism.</title>
        <authorList>
            <person name="Hidalgo-Ahumada C.A.P."/>
            <person name="Nobu M.K."/>
            <person name="Narihiro T."/>
            <person name="Tamaki H."/>
            <person name="Liu W.T."/>
            <person name="Kamagata Y."/>
            <person name="Stams A.J.M."/>
            <person name="Imachi H."/>
            <person name="Sousa D.Z."/>
        </authorList>
    </citation>
    <scope>NUCLEOTIDE SEQUENCE [LARGE SCALE GENOMIC DNA]</scope>
    <source>
        <strain evidence="1 2">MGP</strain>
    </source>
</reference>
<gene>
    <name evidence="1" type="ORF">Pmgp_02778</name>
</gene>
<name>A0A4Y7RMA3_9FIRM</name>
<evidence type="ECO:0000313" key="2">
    <source>
        <dbReference type="Proteomes" id="UP000297597"/>
    </source>
</evidence>
<protein>
    <submittedName>
        <fullName evidence="1">Uncharacterized protein</fullName>
    </submittedName>
</protein>
<organism evidence="1 2">
    <name type="scientific">Pelotomaculum propionicicum</name>
    <dbReference type="NCBI Taxonomy" id="258475"/>
    <lineage>
        <taxon>Bacteria</taxon>
        <taxon>Bacillati</taxon>
        <taxon>Bacillota</taxon>
        <taxon>Clostridia</taxon>
        <taxon>Eubacteriales</taxon>
        <taxon>Desulfotomaculaceae</taxon>
        <taxon>Pelotomaculum</taxon>
    </lineage>
</organism>
<dbReference type="EMBL" id="QFFZ01000036">
    <property type="protein sequence ID" value="TEB09870.1"/>
    <property type="molecule type" value="Genomic_DNA"/>
</dbReference>
<evidence type="ECO:0000313" key="1">
    <source>
        <dbReference type="EMBL" id="TEB09870.1"/>
    </source>
</evidence>
<sequence>MIQHRPGNKYLKMKEELLKMKKEIKNKEDLKSCAQPETNKTGYQEVWDTGRVSAKKKKGKVTGINRPSV</sequence>
<proteinExistence type="predicted"/>
<accession>A0A4Y7RMA3</accession>